<dbReference type="SMART" id="SM00355">
    <property type="entry name" value="ZnF_C2H2"/>
    <property type="match status" value="2"/>
</dbReference>
<evidence type="ECO:0000313" key="2">
    <source>
        <dbReference type="EMBL" id="KKM01406.1"/>
    </source>
</evidence>
<dbReference type="EMBL" id="LAZR01017204">
    <property type="protein sequence ID" value="KKM01406.1"/>
    <property type="molecule type" value="Genomic_DNA"/>
</dbReference>
<organism evidence="2">
    <name type="scientific">marine sediment metagenome</name>
    <dbReference type="NCBI Taxonomy" id="412755"/>
    <lineage>
        <taxon>unclassified sequences</taxon>
        <taxon>metagenomes</taxon>
        <taxon>ecological metagenomes</taxon>
    </lineage>
</organism>
<dbReference type="SUPFAM" id="SSF57667">
    <property type="entry name" value="beta-beta-alpha zinc fingers"/>
    <property type="match status" value="1"/>
</dbReference>
<feature type="domain" description="C2H2-type" evidence="1">
    <location>
        <begin position="13"/>
        <end position="41"/>
    </location>
</feature>
<dbReference type="Gene3D" id="3.30.160.60">
    <property type="entry name" value="Classic Zinc Finger"/>
    <property type="match status" value="1"/>
</dbReference>
<evidence type="ECO:0000259" key="1">
    <source>
        <dbReference type="PROSITE" id="PS50157"/>
    </source>
</evidence>
<protein>
    <recommendedName>
        <fullName evidence="1">C2H2-type domain-containing protein</fullName>
    </recommendedName>
</protein>
<proteinExistence type="predicted"/>
<dbReference type="PROSITE" id="PS00028">
    <property type="entry name" value="ZINC_FINGER_C2H2_1"/>
    <property type="match status" value="1"/>
</dbReference>
<gene>
    <name evidence="2" type="ORF">LCGC14_1794740</name>
</gene>
<dbReference type="InterPro" id="IPR013087">
    <property type="entry name" value="Znf_C2H2_type"/>
</dbReference>
<accession>A0A0F9J688</accession>
<reference evidence="2" key="1">
    <citation type="journal article" date="2015" name="Nature">
        <title>Complex archaea that bridge the gap between prokaryotes and eukaryotes.</title>
        <authorList>
            <person name="Spang A."/>
            <person name="Saw J.H."/>
            <person name="Jorgensen S.L."/>
            <person name="Zaremba-Niedzwiedzka K."/>
            <person name="Martijn J."/>
            <person name="Lind A.E."/>
            <person name="van Eijk R."/>
            <person name="Schleper C."/>
            <person name="Guy L."/>
            <person name="Ettema T.J."/>
        </authorList>
    </citation>
    <scope>NUCLEOTIDE SEQUENCE</scope>
</reference>
<dbReference type="PROSITE" id="PS50157">
    <property type="entry name" value="ZINC_FINGER_C2H2_2"/>
    <property type="match status" value="1"/>
</dbReference>
<dbReference type="InterPro" id="IPR036236">
    <property type="entry name" value="Znf_C2H2_sf"/>
</dbReference>
<comment type="caution">
    <text evidence="2">The sequence shown here is derived from an EMBL/GenBank/DDBJ whole genome shotgun (WGS) entry which is preliminary data.</text>
</comment>
<name>A0A0F9J688_9ZZZZ</name>
<dbReference type="AlphaFoldDB" id="A0A0F9J688"/>
<dbReference type="Pfam" id="PF00096">
    <property type="entry name" value="zf-C2H2"/>
    <property type="match status" value="2"/>
</dbReference>
<sequence>MGLFSRHSNHSETKCKECGTELSDPVRLKRHIEKAHATKIKEKCRNCGTEFYTSDELRKHKKKCK</sequence>